<name>A0A679FNY9_9BACL</name>
<dbReference type="EMBL" id="AP022557">
    <property type="protein sequence ID" value="BBW97710.1"/>
    <property type="molecule type" value="Genomic_DNA"/>
</dbReference>
<proteinExistence type="predicted"/>
<dbReference type="Gene3D" id="3.40.50.300">
    <property type="entry name" value="P-loop containing nucleotide triphosphate hydrolases"/>
    <property type="match status" value="1"/>
</dbReference>
<dbReference type="SUPFAM" id="SSF52540">
    <property type="entry name" value="P-loop containing nucleoside triphosphate hydrolases"/>
    <property type="match status" value="1"/>
</dbReference>
<evidence type="ECO:0000313" key="2">
    <source>
        <dbReference type="EMBL" id="BBW97710.1"/>
    </source>
</evidence>
<organism evidence="2 3">
    <name type="scientific">Geobacillus subterraneus</name>
    <dbReference type="NCBI Taxonomy" id="129338"/>
    <lineage>
        <taxon>Bacteria</taxon>
        <taxon>Bacillati</taxon>
        <taxon>Bacillota</taxon>
        <taxon>Bacilli</taxon>
        <taxon>Bacillales</taxon>
        <taxon>Anoxybacillaceae</taxon>
        <taxon>Geobacillus</taxon>
    </lineage>
</organism>
<sequence length="243" mass="28119">MLSYKALVQEMMERMIREEREDAPLEFTLPVYRFLQALLRLEESGQSKYADIGRFIEMQITNGTMNQEKGPIPSFYYCPQGKSERLPLYVTSSLVTELSPLILFLKSKTTYRSLFFEEAEAHLHPRVQRILATALVKLVNRGMPVWLTTHSDILFQQVNNLIKLHQHPNRAQLMEKYGYVEEDALEPKKVKAYQFHLQGQETVITPIIPTENGFPAETFNKVILELNDETYAFQIGEEDGEDG</sequence>
<dbReference type="Pfam" id="PF13175">
    <property type="entry name" value="AAA_15"/>
    <property type="match status" value="1"/>
</dbReference>
<dbReference type="Proteomes" id="UP000501421">
    <property type="component" value="Chromosome"/>
</dbReference>
<protein>
    <recommendedName>
        <fullName evidence="1">Endonuclease GajA/Old nuclease/RecF-like AAA domain-containing protein</fullName>
    </recommendedName>
</protein>
<dbReference type="InterPro" id="IPR041685">
    <property type="entry name" value="AAA_GajA/Old/RecF-like"/>
</dbReference>
<gene>
    <name evidence="2" type="ORF">GsuE55_25430</name>
</gene>
<evidence type="ECO:0000313" key="3">
    <source>
        <dbReference type="Proteomes" id="UP000501421"/>
    </source>
</evidence>
<feature type="domain" description="Endonuclease GajA/Old nuclease/RecF-like AAA" evidence="1">
    <location>
        <begin position="66"/>
        <end position="153"/>
    </location>
</feature>
<reference evidence="3" key="1">
    <citation type="journal article" date="2020" name="Microbiol. Resour. Announc.">
        <title>Complete Genome Sequence of Geobacillus sp. Strain E55-1, Isolated from Mine Geyser in Japan.</title>
        <authorList>
            <person name="Miyazaki K."/>
            <person name="Hase E."/>
            <person name="Tokito N."/>
        </authorList>
    </citation>
    <scope>NUCLEOTIDE SEQUENCE [LARGE SCALE GENOMIC DNA]</scope>
    <source>
        <strain evidence="3">E55-1</strain>
    </source>
</reference>
<accession>A0A679FNY9</accession>
<evidence type="ECO:0000259" key="1">
    <source>
        <dbReference type="Pfam" id="PF13175"/>
    </source>
</evidence>
<keyword evidence="3" id="KW-1185">Reference proteome</keyword>
<dbReference type="InterPro" id="IPR027417">
    <property type="entry name" value="P-loop_NTPase"/>
</dbReference>
<dbReference type="AlphaFoldDB" id="A0A679FNY9"/>